<evidence type="ECO:0000256" key="6">
    <source>
        <dbReference type="ARBA" id="ARBA00034478"/>
    </source>
</evidence>
<evidence type="ECO:0000313" key="9">
    <source>
        <dbReference type="Proteomes" id="UP001064489"/>
    </source>
</evidence>
<keyword evidence="5" id="KW-0521">NADP</keyword>
<dbReference type="Gene3D" id="3.30.70.260">
    <property type="match status" value="1"/>
</dbReference>
<accession>A0AAD5NUV3</accession>
<dbReference type="GO" id="GO:0005524">
    <property type="term" value="F:ATP binding"/>
    <property type="evidence" value="ECO:0007669"/>
    <property type="project" value="UniProtKB-KW"/>
</dbReference>
<organism evidence="8 9">
    <name type="scientific">Acer negundo</name>
    <name type="common">Box elder</name>
    <dbReference type="NCBI Taxonomy" id="4023"/>
    <lineage>
        <taxon>Eukaryota</taxon>
        <taxon>Viridiplantae</taxon>
        <taxon>Streptophyta</taxon>
        <taxon>Embryophyta</taxon>
        <taxon>Tracheophyta</taxon>
        <taxon>Spermatophyta</taxon>
        <taxon>Magnoliopsida</taxon>
        <taxon>eudicotyledons</taxon>
        <taxon>Gunneridae</taxon>
        <taxon>Pentapetalae</taxon>
        <taxon>rosids</taxon>
        <taxon>malvids</taxon>
        <taxon>Sapindales</taxon>
        <taxon>Sapindaceae</taxon>
        <taxon>Hippocastanoideae</taxon>
        <taxon>Acereae</taxon>
        <taxon>Acer</taxon>
    </lineage>
</organism>
<dbReference type="CDD" id="cd04921">
    <property type="entry name" value="ACT_AKi-HSDH-ThrA-like_1"/>
    <property type="match status" value="1"/>
</dbReference>
<evidence type="ECO:0000256" key="2">
    <source>
        <dbReference type="ARBA" id="ARBA00022741"/>
    </source>
</evidence>
<evidence type="ECO:0000256" key="4">
    <source>
        <dbReference type="ARBA" id="ARBA00022840"/>
    </source>
</evidence>
<protein>
    <recommendedName>
        <fullName evidence="1">aspartate kinase</fullName>
        <ecNumber evidence="1">2.7.2.4</ecNumber>
    </recommendedName>
</protein>
<keyword evidence="2" id="KW-0547">Nucleotide-binding</keyword>
<dbReference type="EMBL" id="JAJSOW010000101">
    <property type="protein sequence ID" value="KAI9181177.1"/>
    <property type="molecule type" value="Genomic_DNA"/>
</dbReference>
<comment type="pathway">
    <text evidence="6">Amino-acid biosynthesis; L-methionine biosynthesis via de novo pathway.</text>
</comment>
<proteinExistence type="predicted"/>
<evidence type="ECO:0000256" key="5">
    <source>
        <dbReference type="ARBA" id="ARBA00022857"/>
    </source>
</evidence>
<evidence type="ECO:0000256" key="3">
    <source>
        <dbReference type="ARBA" id="ARBA00022777"/>
    </source>
</evidence>
<evidence type="ECO:0000256" key="1">
    <source>
        <dbReference type="ARBA" id="ARBA00013059"/>
    </source>
</evidence>
<dbReference type="InterPro" id="IPR054352">
    <property type="entry name" value="ACT_Aspartokinase"/>
</dbReference>
<dbReference type="EC" id="2.7.2.4" evidence="1"/>
<dbReference type="PANTHER" id="PTHR43070:SF5">
    <property type="entry name" value="HOMOSERINE DEHYDROGENASE"/>
    <property type="match status" value="1"/>
</dbReference>
<feature type="domain" description="ACT" evidence="7">
    <location>
        <begin position="50"/>
        <end position="118"/>
    </location>
</feature>
<dbReference type="Pfam" id="PF22468">
    <property type="entry name" value="ACT_9"/>
    <property type="match status" value="1"/>
</dbReference>
<evidence type="ECO:0000313" key="8">
    <source>
        <dbReference type="EMBL" id="KAI9181177.1"/>
    </source>
</evidence>
<dbReference type="Proteomes" id="UP001064489">
    <property type="component" value="Chromosome 4"/>
</dbReference>
<dbReference type="InterPro" id="IPR002912">
    <property type="entry name" value="ACT_dom"/>
</dbReference>
<keyword evidence="3" id="KW-0808">Transferase</keyword>
<keyword evidence="3" id="KW-0418">Kinase</keyword>
<dbReference type="GO" id="GO:0009067">
    <property type="term" value="P:aspartate family amino acid biosynthetic process"/>
    <property type="evidence" value="ECO:0007669"/>
    <property type="project" value="InterPro"/>
</dbReference>
<sequence length="118" mass="12838">MRYGIPIVIRNMFNLSAPGTMICKWSFVSENGDSQKEDSPVKGLPRQTIWLFTGMASVPGTTNAIFGAVKDVGANVIMISQDSSEHSVCFAMPEKEVKAVAKALQSRFREALNAGRLS</sequence>
<dbReference type="GO" id="GO:0004412">
    <property type="term" value="F:homoserine dehydrogenase activity"/>
    <property type="evidence" value="ECO:0007669"/>
    <property type="project" value="InterPro"/>
</dbReference>
<dbReference type="PROSITE" id="PS51671">
    <property type="entry name" value="ACT"/>
    <property type="match status" value="1"/>
</dbReference>
<keyword evidence="4" id="KW-0067">ATP-binding</keyword>
<dbReference type="SUPFAM" id="SSF55021">
    <property type="entry name" value="ACT-like"/>
    <property type="match status" value="1"/>
</dbReference>
<keyword evidence="9" id="KW-1185">Reference proteome</keyword>
<gene>
    <name evidence="8" type="ORF">LWI28_012163</name>
</gene>
<evidence type="ECO:0000259" key="7">
    <source>
        <dbReference type="PROSITE" id="PS51671"/>
    </source>
</evidence>
<name>A0AAD5NUV3_ACENE</name>
<dbReference type="PANTHER" id="PTHR43070">
    <property type="match status" value="1"/>
</dbReference>
<dbReference type="InterPro" id="IPR011147">
    <property type="entry name" value="Bifunc_Aspkin/hSer_DH"/>
</dbReference>
<dbReference type="GO" id="GO:0004072">
    <property type="term" value="F:aspartate kinase activity"/>
    <property type="evidence" value="ECO:0007669"/>
    <property type="project" value="UniProtKB-EC"/>
</dbReference>
<reference evidence="8" key="2">
    <citation type="submission" date="2023-02" db="EMBL/GenBank/DDBJ databases">
        <authorList>
            <person name="Swenson N.G."/>
            <person name="Wegrzyn J.L."/>
            <person name="Mcevoy S.L."/>
        </authorList>
    </citation>
    <scope>NUCLEOTIDE SEQUENCE</scope>
    <source>
        <strain evidence="8">91603</strain>
        <tissue evidence="8">Leaf</tissue>
    </source>
</reference>
<dbReference type="AlphaFoldDB" id="A0AAD5NUV3"/>
<comment type="caution">
    <text evidence="8">The sequence shown here is derived from an EMBL/GenBank/DDBJ whole genome shotgun (WGS) entry which is preliminary data.</text>
</comment>
<dbReference type="InterPro" id="IPR045865">
    <property type="entry name" value="ACT-like_dom_sf"/>
</dbReference>
<reference evidence="8" key="1">
    <citation type="journal article" date="2022" name="Plant J.">
        <title>Strategies of tolerance reflected in two North American maple genomes.</title>
        <authorList>
            <person name="McEvoy S.L."/>
            <person name="Sezen U.U."/>
            <person name="Trouern-Trend A."/>
            <person name="McMahon S.M."/>
            <person name="Schaberg P.G."/>
            <person name="Yang J."/>
            <person name="Wegrzyn J.L."/>
            <person name="Swenson N.G."/>
        </authorList>
    </citation>
    <scope>NUCLEOTIDE SEQUENCE</scope>
    <source>
        <strain evidence="8">91603</strain>
    </source>
</reference>
<dbReference type="GO" id="GO:0009090">
    <property type="term" value="P:homoserine biosynthetic process"/>
    <property type="evidence" value="ECO:0007669"/>
    <property type="project" value="TreeGrafter"/>
</dbReference>